<reference evidence="2 3" key="1">
    <citation type="submission" date="2024-01" db="EMBL/GenBank/DDBJ databases">
        <title>Genome assemblies of Stephania.</title>
        <authorList>
            <person name="Yang L."/>
        </authorList>
    </citation>
    <scope>NUCLEOTIDE SEQUENCE [LARGE SCALE GENOMIC DNA]</scope>
    <source>
        <strain evidence="2">JXDWG</strain>
        <tissue evidence="2">Leaf</tissue>
    </source>
</reference>
<keyword evidence="3" id="KW-1185">Reference proteome</keyword>
<evidence type="ECO:0000313" key="2">
    <source>
        <dbReference type="EMBL" id="KAK9088815.1"/>
    </source>
</evidence>
<evidence type="ECO:0000256" key="1">
    <source>
        <dbReference type="SAM" id="MobiDB-lite"/>
    </source>
</evidence>
<feature type="compositionally biased region" description="Polar residues" evidence="1">
    <location>
        <begin position="75"/>
        <end position="92"/>
    </location>
</feature>
<name>A0AAP0HMY9_9MAGN</name>
<organism evidence="2 3">
    <name type="scientific">Stephania cephalantha</name>
    <dbReference type="NCBI Taxonomy" id="152367"/>
    <lineage>
        <taxon>Eukaryota</taxon>
        <taxon>Viridiplantae</taxon>
        <taxon>Streptophyta</taxon>
        <taxon>Embryophyta</taxon>
        <taxon>Tracheophyta</taxon>
        <taxon>Spermatophyta</taxon>
        <taxon>Magnoliopsida</taxon>
        <taxon>Ranunculales</taxon>
        <taxon>Menispermaceae</taxon>
        <taxon>Menispermoideae</taxon>
        <taxon>Cissampelideae</taxon>
        <taxon>Stephania</taxon>
    </lineage>
</organism>
<accession>A0AAP0HMY9</accession>
<dbReference type="EMBL" id="JBBNAG010000012">
    <property type="protein sequence ID" value="KAK9088815.1"/>
    <property type="molecule type" value="Genomic_DNA"/>
</dbReference>
<proteinExistence type="predicted"/>
<dbReference type="AlphaFoldDB" id="A0AAP0HMY9"/>
<feature type="region of interest" description="Disordered" evidence="1">
    <location>
        <begin position="59"/>
        <end position="92"/>
    </location>
</feature>
<protein>
    <submittedName>
        <fullName evidence="2">Uncharacterized protein</fullName>
    </submittedName>
</protein>
<evidence type="ECO:0000313" key="3">
    <source>
        <dbReference type="Proteomes" id="UP001419268"/>
    </source>
</evidence>
<comment type="caution">
    <text evidence="2">The sequence shown here is derived from an EMBL/GenBank/DDBJ whole genome shotgun (WGS) entry which is preliminary data.</text>
</comment>
<gene>
    <name evidence="2" type="ORF">Scep_027897</name>
</gene>
<feature type="compositionally biased region" description="Basic and acidic residues" evidence="1">
    <location>
        <begin position="59"/>
        <end position="72"/>
    </location>
</feature>
<sequence>MFYLQLLIMHILEEIYELQREWFIPFLETLSETSCEEIIEPTLLHDCIIIEEAEREVEHIQERSDEPYEQKKGRSISSVDESTSYFTHSRGI</sequence>
<dbReference type="Proteomes" id="UP001419268">
    <property type="component" value="Unassembled WGS sequence"/>
</dbReference>